<keyword evidence="6 9" id="KW-0573">Peptidoglycan synthesis</keyword>
<comment type="pathway">
    <text evidence="8">Glycan biosynthesis.</text>
</comment>
<evidence type="ECO:0000259" key="11">
    <source>
        <dbReference type="PROSITE" id="PS52029"/>
    </source>
</evidence>
<evidence type="ECO:0000313" key="13">
    <source>
        <dbReference type="Proteomes" id="UP001084197"/>
    </source>
</evidence>
<dbReference type="GO" id="GO:0018104">
    <property type="term" value="P:peptidoglycan-protein cross-linking"/>
    <property type="evidence" value="ECO:0007669"/>
    <property type="project" value="TreeGrafter"/>
</dbReference>
<keyword evidence="5 9" id="KW-0133">Cell shape</keyword>
<keyword evidence="13" id="KW-1185">Reference proteome</keyword>
<dbReference type="Proteomes" id="UP001084197">
    <property type="component" value="Unassembled WGS sequence"/>
</dbReference>
<evidence type="ECO:0000256" key="3">
    <source>
        <dbReference type="ARBA" id="ARBA00022679"/>
    </source>
</evidence>
<organism evidence="12 13">
    <name type="scientific">Natronobacillus azotifigens</name>
    <dbReference type="NCBI Taxonomy" id="472978"/>
    <lineage>
        <taxon>Bacteria</taxon>
        <taxon>Bacillati</taxon>
        <taxon>Bacillota</taxon>
        <taxon>Bacilli</taxon>
        <taxon>Bacillales</taxon>
        <taxon>Bacillaceae</taxon>
        <taxon>Natronobacillus</taxon>
    </lineage>
</organism>
<evidence type="ECO:0000256" key="10">
    <source>
        <dbReference type="SAM" id="SignalP"/>
    </source>
</evidence>
<dbReference type="SUPFAM" id="SSF141523">
    <property type="entry name" value="L,D-transpeptidase catalytic domain-like"/>
    <property type="match status" value="1"/>
</dbReference>
<dbReference type="GO" id="GO:0071972">
    <property type="term" value="F:peptidoglycan L,D-transpeptidase activity"/>
    <property type="evidence" value="ECO:0007669"/>
    <property type="project" value="TreeGrafter"/>
</dbReference>
<keyword evidence="7 9" id="KW-0961">Cell wall biogenesis/degradation</keyword>
<comment type="pathway">
    <text evidence="1 9">Cell wall biogenesis; peptidoglycan biosynthesis.</text>
</comment>
<dbReference type="PROSITE" id="PS52029">
    <property type="entry name" value="LD_TPASE"/>
    <property type="match status" value="1"/>
</dbReference>
<sequence length="168" mass="18564">MILRLLTLVMVLSPLWPFGQNPTLNAPLIIVNTNSNQLAHIDKGEVQTVYSVATGVSQEQTPDGLHTITVKAENPYYRKKNIPGGTPENPLGTRWIGFDAKETDGRIYGIHGTNQPESIGEHRSSGCIRMHNEEVEELFDQIIIGTKVWIVSTVEDFETLAKDIGATP</sequence>
<feature type="domain" description="L,D-TPase catalytic" evidence="11">
    <location>
        <begin position="27"/>
        <end position="151"/>
    </location>
</feature>
<dbReference type="GO" id="GO:0016740">
    <property type="term" value="F:transferase activity"/>
    <property type="evidence" value="ECO:0007669"/>
    <property type="project" value="UniProtKB-KW"/>
</dbReference>
<evidence type="ECO:0000256" key="8">
    <source>
        <dbReference type="ARBA" id="ARBA00060592"/>
    </source>
</evidence>
<protein>
    <submittedName>
        <fullName evidence="12">L,D-transpeptidase</fullName>
    </submittedName>
</protein>
<evidence type="ECO:0000256" key="9">
    <source>
        <dbReference type="PROSITE-ProRule" id="PRU01373"/>
    </source>
</evidence>
<accession>A0A9J6R907</accession>
<dbReference type="InterPro" id="IPR050979">
    <property type="entry name" value="LD-transpeptidase"/>
</dbReference>
<dbReference type="CDD" id="cd16913">
    <property type="entry name" value="YkuD_like"/>
    <property type="match status" value="1"/>
</dbReference>
<evidence type="ECO:0000313" key="12">
    <source>
        <dbReference type="EMBL" id="MCZ0701795.1"/>
    </source>
</evidence>
<evidence type="ECO:0000256" key="7">
    <source>
        <dbReference type="ARBA" id="ARBA00023316"/>
    </source>
</evidence>
<dbReference type="GO" id="GO:0008360">
    <property type="term" value="P:regulation of cell shape"/>
    <property type="evidence" value="ECO:0007669"/>
    <property type="project" value="UniProtKB-UniRule"/>
</dbReference>
<name>A0A9J6R907_9BACI</name>
<dbReference type="PANTHER" id="PTHR30582:SF4">
    <property type="entry name" value="L,D-TRANSPEPTIDASE YQJB-RELATED"/>
    <property type="match status" value="1"/>
</dbReference>
<dbReference type="InterPro" id="IPR038063">
    <property type="entry name" value="Transpep_catalytic_dom"/>
</dbReference>
<dbReference type="EMBL" id="JAPRAT010000002">
    <property type="protein sequence ID" value="MCZ0701795.1"/>
    <property type="molecule type" value="Genomic_DNA"/>
</dbReference>
<reference evidence="12" key="1">
    <citation type="submission" date="2022-11" db="EMBL/GenBank/DDBJ databases">
        <title>WGS of Natronobacillus azotifigens 24KS-1, an anaerobic diazotrophic haloalkaliphile from soda-rich habitats.</title>
        <authorList>
            <person name="Sorokin D.Y."/>
            <person name="Merkel A.Y."/>
        </authorList>
    </citation>
    <scope>NUCLEOTIDE SEQUENCE</scope>
    <source>
        <strain evidence="12">24KS-1</strain>
    </source>
</reference>
<dbReference type="Gene3D" id="2.40.440.10">
    <property type="entry name" value="L,D-transpeptidase catalytic domain-like"/>
    <property type="match status" value="1"/>
</dbReference>
<keyword evidence="4" id="KW-0378">Hydrolase</keyword>
<comment type="similarity">
    <text evidence="2">Belongs to the YkuD family.</text>
</comment>
<proteinExistence type="inferred from homology"/>
<evidence type="ECO:0000256" key="4">
    <source>
        <dbReference type="ARBA" id="ARBA00022801"/>
    </source>
</evidence>
<feature type="active site" description="Proton donor/acceptor" evidence="9">
    <location>
        <position position="111"/>
    </location>
</feature>
<keyword evidence="3" id="KW-0808">Transferase</keyword>
<evidence type="ECO:0000256" key="2">
    <source>
        <dbReference type="ARBA" id="ARBA00005992"/>
    </source>
</evidence>
<dbReference type="FunFam" id="2.40.440.10:FF:000003">
    <property type="entry name" value="L,D-transpeptidase YciB"/>
    <property type="match status" value="1"/>
</dbReference>
<keyword evidence="10" id="KW-0732">Signal</keyword>
<evidence type="ECO:0000256" key="1">
    <source>
        <dbReference type="ARBA" id="ARBA00004752"/>
    </source>
</evidence>
<evidence type="ECO:0000256" key="5">
    <source>
        <dbReference type="ARBA" id="ARBA00022960"/>
    </source>
</evidence>
<dbReference type="Pfam" id="PF03734">
    <property type="entry name" value="YkuD"/>
    <property type="match status" value="1"/>
</dbReference>
<dbReference type="AlphaFoldDB" id="A0A9J6R907"/>
<feature type="active site" description="Nucleophile" evidence="9">
    <location>
        <position position="127"/>
    </location>
</feature>
<dbReference type="PANTHER" id="PTHR30582">
    <property type="entry name" value="L,D-TRANSPEPTIDASE"/>
    <property type="match status" value="1"/>
</dbReference>
<dbReference type="InterPro" id="IPR005490">
    <property type="entry name" value="LD_TPept_cat_dom"/>
</dbReference>
<comment type="caution">
    <text evidence="12">The sequence shown here is derived from an EMBL/GenBank/DDBJ whole genome shotgun (WGS) entry which is preliminary data.</text>
</comment>
<evidence type="ECO:0000256" key="6">
    <source>
        <dbReference type="ARBA" id="ARBA00022984"/>
    </source>
</evidence>
<dbReference type="RefSeq" id="WP_268778566.1">
    <property type="nucleotide sequence ID" value="NZ_JAPRAT010000002.1"/>
</dbReference>
<dbReference type="GO" id="GO:0071555">
    <property type="term" value="P:cell wall organization"/>
    <property type="evidence" value="ECO:0007669"/>
    <property type="project" value="UniProtKB-UniRule"/>
</dbReference>
<dbReference type="GO" id="GO:0005576">
    <property type="term" value="C:extracellular region"/>
    <property type="evidence" value="ECO:0007669"/>
    <property type="project" value="TreeGrafter"/>
</dbReference>
<gene>
    <name evidence="12" type="ORF">OWO01_01045</name>
</gene>
<feature type="signal peptide" evidence="10">
    <location>
        <begin position="1"/>
        <end position="19"/>
    </location>
</feature>
<feature type="chain" id="PRO_5039893906" evidence="10">
    <location>
        <begin position="20"/>
        <end position="168"/>
    </location>
</feature>